<proteinExistence type="predicted"/>
<comment type="caution">
    <text evidence="1">The sequence shown here is derived from an EMBL/GenBank/DDBJ whole genome shotgun (WGS) entry which is preliminary data.</text>
</comment>
<dbReference type="OrthoDB" id="4129651at2759"/>
<reference evidence="1 2" key="1">
    <citation type="submission" date="2019-12" db="EMBL/GenBank/DDBJ databases">
        <title>Draft genome sequence of the ascomycete Xylaria multiplex DSM 110363.</title>
        <authorList>
            <person name="Buettner E."/>
            <person name="Kellner H."/>
        </authorList>
    </citation>
    <scope>NUCLEOTIDE SEQUENCE [LARGE SCALE GENOMIC DNA]</scope>
    <source>
        <strain evidence="1 2">DSM 110363</strain>
    </source>
</reference>
<dbReference type="Proteomes" id="UP000481858">
    <property type="component" value="Unassembled WGS sequence"/>
</dbReference>
<accession>A0A7C8MZH2</accession>
<sequence length="180" mass="20499">MPQRRAFTEHPTPAKAYELGVIFATILRHVYTHPEFHYLEPPTADVAKMDLDHTPRGLFFTADFIQNTYMSNIIPFLPPDATRKCKELANAWAYADPTYQWEWVWDAEAGVMKDTDGNIVEFPRLPAVEVHDHAGDLATRNFFIKKLLLENGTDPQAKILMGGHAIDFGEDTKAEVQKLE</sequence>
<evidence type="ECO:0000313" key="2">
    <source>
        <dbReference type="Proteomes" id="UP000481858"/>
    </source>
</evidence>
<protein>
    <submittedName>
        <fullName evidence="1">Uncharacterized protein</fullName>
    </submittedName>
</protein>
<name>A0A7C8MZH2_9PEZI</name>
<dbReference type="EMBL" id="WUBL01000036">
    <property type="protein sequence ID" value="KAF2969414.1"/>
    <property type="molecule type" value="Genomic_DNA"/>
</dbReference>
<keyword evidence="2" id="KW-1185">Reference proteome</keyword>
<dbReference type="InParanoid" id="A0A7C8MZH2"/>
<evidence type="ECO:0000313" key="1">
    <source>
        <dbReference type="EMBL" id="KAF2969414.1"/>
    </source>
</evidence>
<dbReference type="AlphaFoldDB" id="A0A7C8MZH2"/>
<gene>
    <name evidence="1" type="ORF">GQX73_g4168</name>
</gene>
<organism evidence="1 2">
    <name type="scientific">Xylaria multiplex</name>
    <dbReference type="NCBI Taxonomy" id="323545"/>
    <lineage>
        <taxon>Eukaryota</taxon>
        <taxon>Fungi</taxon>
        <taxon>Dikarya</taxon>
        <taxon>Ascomycota</taxon>
        <taxon>Pezizomycotina</taxon>
        <taxon>Sordariomycetes</taxon>
        <taxon>Xylariomycetidae</taxon>
        <taxon>Xylariales</taxon>
        <taxon>Xylariaceae</taxon>
        <taxon>Xylaria</taxon>
    </lineage>
</organism>